<dbReference type="AlphaFoldDB" id="A0A401XJG0"/>
<evidence type="ECO:0000259" key="5">
    <source>
        <dbReference type="PROSITE" id="PS51063"/>
    </source>
</evidence>
<dbReference type="InterPro" id="IPR036388">
    <property type="entry name" value="WH-like_DNA-bd_sf"/>
</dbReference>
<dbReference type="GO" id="GO:0005829">
    <property type="term" value="C:cytosol"/>
    <property type="evidence" value="ECO:0007669"/>
    <property type="project" value="TreeGrafter"/>
</dbReference>
<dbReference type="CDD" id="cd00092">
    <property type="entry name" value="HTH_CRP"/>
    <property type="match status" value="1"/>
</dbReference>
<evidence type="ECO:0000259" key="4">
    <source>
        <dbReference type="PROSITE" id="PS50042"/>
    </source>
</evidence>
<dbReference type="Proteomes" id="UP000286715">
    <property type="component" value="Unassembled WGS sequence"/>
</dbReference>
<dbReference type="Pfam" id="PF13545">
    <property type="entry name" value="HTH_Crp_2"/>
    <property type="match status" value="1"/>
</dbReference>
<name>A0A401XJG0_9FLAO</name>
<dbReference type="InterPro" id="IPR036390">
    <property type="entry name" value="WH_DNA-bd_sf"/>
</dbReference>
<organism evidence="6 7">
    <name type="scientific">Thermaurantimonas aggregans</name>
    <dbReference type="NCBI Taxonomy" id="2173829"/>
    <lineage>
        <taxon>Bacteria</taxon>
        <taxon>Pseudomonadati</taxon>
        <taxon>Bacteroidota</taxon>
        <taxon>Flavobacteriia</taxon>
        <taxon>Flavobacteriales</taxon>
        <taxon>Schleiferiaceae</taxon>
        <taxon>Thermaurantimonas</taxon>
    </lineage>
</organism>
<dbReference type="SUPFAM" id="SSF46785">
    <property type="entry name" value="Winged helix' DNA-binding domain"/>
    <property type="match status" value="1"/>
</dbReference>
<dbReference type="PROSITE" id="PS51063">
    <property type="entry name" value="HTH_CRP_2"/>
    <property type="match status" value="1"/>
</dbReference>
<dbReference type="CDD" id="cd00038">
    <property type="entry name" value="CAP_ED"/>
    <property type="match status" value="1"/>
</dbReference>
<protein>
    <submittedName>
        <fullName evidence="6">Crp/Fnr family transcriptional regulator</fullName>
    </submittedName>
</protein>
<dbReference type="PANTHER" id="PTHR24567:SF74">
    <property type="entry name" value="HTH-TYPE TRANSCRIPTIONAL REGULATOR ARCR"/>
    <property type="match status" value="1"/>
</dbReference>
<feature type="domain" description="HTH crp-type" evidence="5">
    <location>
        <begin position="131"/>
        <end position="202"/>
    </location>
</feature>
<evidence type="ECO:0000256" key="3">
    <source>
        <dbReference type="ARBA" id="ARBA00023163"/>
    </source>
</evidence>
<dbReference type="PROSITE" id="PS50042">
    <property type="entry name" value="CNMP_BINDING_3"/>
    <property type="match status" value="1"/>
</dbReference>
<dbReference type="PANTHER" id="PTHR24567">
    <property type="entry name" value="CRP FAMILY TRANSCRIPTIONAL REGULATORY PROTEIN"/>
    <property type="match status" value="1"/>
</dbReference>
<dbReference type="GO" id="GO:0003700">
    <property type="term" value="F:DNA-binding transcription factor activity"/>
    <property type="evidence" value="ECO:0007669"/>
    <property type="project" value="TreeGrafter"/>
</dbReference>
<keyword evidence="3" id="KW-0804">Transcription</keyword>
<dbReference type="InterPro" id="IPR000595">
    <property type="entry name" value="cNMP-bd_dom"/>
</dbReference>
<gene>
    <name evidence="6" type="ORF">JCM31826_06510</name>
</gene>
<reference evidence="6 7" key="1">
    <citation type="submission" date="2018-11" db="EMBL/GenBank/DDBJ databases">
        <title>Schleiferia aggregans sp. nov., a moderately thermophilic heterotrophic bacterium isolated from microbial mats at a terrestrial hot spring.</title>
        <authorList>
            <person name="Iino T."/>
            <person name="Ohkuma M."/>
            <person name="Haruta S."/>
        </authorList>
    </citation>
    <scope>NUCLEOTIDE SEQUENCE [LARGE SCALE GENOMIC DNA]</scope>
    <source>
        <strain evidence="6 7">LA</strain>
    </source>
</reference>
<dbReference type="PRINTS" id="PR00034">
    <property type="entry name" value="HTHCRP"/>
</dbReference>
<proteinExistence type="predicted"/>
<dbReference type="InterPro" id="IPR050397">
    <property type="entry name" value="Env_Response_Regulators"/>
</dbReference>
<evidence type="ECO:0000313" key="6">
    <source>
        <dbReference type="EMBL" id="GCD77169.1"/>
    </source>
</evidence>
<dbReference type="Gene3D" id="1.10.10.10">
    <property type="entry name" value="Winged helix-like DNA-binding domain superfamily/Winged helix DNA-binding domain"/>
    <property type="match status" value="1"/>
</dbReference>
<feature type="domain" description="Cyclic nucleotide-binding" evidence="4">
    <location>
        <begin position="18"/>
        <end position="82"/>
    </location>
</feature>
<dbReference type="SMART" id="SM00419">
    <property type="entry name" value="HTH_CRP"/>
    <property type="match status" value="1"/>
</dbReference>
<evidence type="ECO:0000256" key="1">
    <source>
        <dbReference type="ARBA" id="ARBA00023015"/>
    </source>
</evidence>
<dbReference type="SUPFAM" id="SSF51206">
    <property type="entry name" value="cAMP-binding domain-like"/>
    <property type="match status" value="1"/>
</dbReference>
<dbReference type="Gene3D" id="2.60.120.10">
    <property type="entry name" value="Jelly Rolls"/>
    <property type="match status" value="1"/>
</dbReference>
<keyword evidence="7" id="KW-1185">Reference proteome</keyword>
<dbReference type="EMBL" id="BHZE01000004">
    <property type="protein sequence ID" value="GCD77169.1"/>
    <property type="molecule type" value="Genomic_DNA"/>
</dbReference>
<dbReference type="Pfam" id="PF00027">
    <property type="entry name" value="cNMP_binding"/>
    <property type="match status" value="1"/>
</dbReference>
<evidence type="ECO:0000256" key="2">
    <source>
        <dbReference type="ARBA" id="ARBA00023125"/>
    </source>
</evidence>
<dbReference type="InterPro" id="IPR012318">
    <property type="entry name" value="HTH_CRP"/>
</dbReference>
<dbReference type="GO" id="GO:0003677">
    <property type="term" value="F:DNA binding"/>
    <property type="evidence" value="ECO:0007669"/>
    <property type="project" value="UniProtKB-KW"/>
</dbReference>
<evidence type="ECO:0000313" key="7">
    <source>
        <dbReference type="Proteomes" id="UP000286715"/>
    </source>
</evidence>
<dbReference type="InterPro" id="IPR018490">
    <property type="entry name" value="cNMP-bd_dom_sf"/>
</dbReference>
<comment type="caution">
    <text evidence="6">The sequence shown here is derived from an EMBL/GenBank/DDBJ whole genome shotgun (WGS) entry which is preliminary data.</text>
</comment>
<dbReference type="InterPro" id="IPR014710">
    <property type="entry name" value="RmlC-like_jellyroll"/>
</dbReference>
<accession>A0A401XJG0</accession>
<keyword evidence="1" id="KW-0805">Transcription regulation</keyword>
<keyword evidence="2" id="KW-0238">DNA-binding</keyword>
<sequence length="212" mass="23690">MHNGELDYVEREKGCAFFKKGQTLLVEGSRNNGVYCIHKGKVKITRMGAEGREQIIRFGKEGDLIGYRSLLSGEPVSASVYAMDETHACFIPKHVLFHFIQSNPAFTLDLMKLACKDLGDAGKIITNLAQKSVRERLAEVLLIIDNSFGTDEDGCLNVSITREEIANMVGTATETVIRLLSEFKDENLIENKGRKIKLLNKRELAHIGNVYD</sequence>